<keyword evidence="1" id="KW-0472">Membrane</keyword>
<evidence type="ECO:0008006" key="4">
    <source>
        <dbReference type="Google" id="ProtNLM"/>
    </source>
</evidence>
<keyword evidence="1" id="KW-0812">Transmembrane</keyword>
<reference evidence="3" key="1">
    <citation type="submission" date="2016-10" db="EMBL/GenBank/DDBJ databases">
        <authorList>
            <person name="Varghese N."/>
        </authorList>
    </citation>
    <scope>NUCLEOTIDE SEQUENCE [LARGE SCALE GENOMIC DNA]</scope>
    <source>
        <strain evidence="3">DSM 18820</strain>
    </source>
</reference>
<dbReference type="AlphaFoldDB" id="A0A1I7JAY8"/>
<gene>
    <name evidence="2" type="ORF">SAMN04487941_2657</name>
</gene>
<feature type="transmembrane region" description="Helical" evidence="1">
    <location>
        <begin position="126"/>
        <end position="149"/>
    </location>
</feature>
<proteinExistence type="predicted"/>
<dbReference type="EMBL" id="FPCA01000003">
    <property type="protein sequence ID" value="SFU82281.1"/>
    <property type="molecule type" value="Genomic_DNA"/>
</dbReference>
<evidence type="ECO:0000313" key="3">
    <source>
        <dbReference type="Proteomes" id="UP000182491"/>
    </source>
</evidence>
<dbReference type="OrthoDB" id="673991at2"/>
<feature type="transmembrane region" description="Helical" evidence="1">
    <location>
        <begin position="6"/>
        <end position="27"/>
    </location>
</feature>
<keyword evidence="1" id="KW-1133">Transmembrane helix</keyword>
<name>A0A1I7JAY8_9BACT</name>
<feature type="transmembrane region" description="Helical" evidence="1">
    <location>
        <begin position="92"/>
        <end position="114"/>
    </location>
</feature>
<evidence type="ECO:0000313" key="2">
    <source>
        <dbReference type="EMBL" id="SFU82281.1"/>
    </source>
</evidence>
<evidence type="ECO:0000256" key="1">
    <source>
        <dbReference type="SAM" id="Phobius"/>
    </source>
</evidence>
<keyword evidence="3" id="KW-1185">Reference proteome</keyword>
<dbReference type="RefSeq" id="WP_068838340.1">
    <property type="nucleotide sequence ID" value="NZ_BMXC01000003.1"/>
</dbReference>
<feature type="transmembrane region" description="Helical" evidence="1">
    <location>
        <begin position="60"/>
        <end position="80"/>
    </location>
</feature>
<organism evidence="2 3">
    <name type="scientific">Pontibacter akesuensis</name>
    <dbReference type="NCBI Taxonomy" id="388950"/>
    <lineage>
        <taxon>Bacteria</taxon>
        <taxon>Pseudomonadati</taxon>
        <taxon>Bacteroidota</taxon>
        <taxon>Cytophagia</taxon>
        <taxon>Cytophagales</taxon>
        <taxon>Hymenobacteraceae</taxon>
        <taxon>Pontibacter</taxon>
    </lineage>
</organism>
<protein>
    <recommendedName>
        <fullName evidence="4">DUF2938 domain-containing protein</fullName>
    </recommendedName>
</protein>
<accession>A0A1I7JAY8</accession>
<dbReference type="STRING" id="388950.GCA_001611675_02408"/>
<sequence length="157" mass="17586">MKFLDAVVAGIAGTAAMTAFLYLLSYATHRVMKVVRILGTMLLNRTQPDGSLAEGTTVKIVGTLAHYAVGIFFALVYLALWDAGLGLMTASWGLFFGCINGVVGMAVWYFFFLIHPRPPLLQLWSYLHTLVFAHIIFGFVATYTFYLLLQPEYSFWR</sequence>
<dbReference type="Proteomes" id="UP000182491">
    <property type="component" value="Unassembled WGS sequence"/>
</dbReference>